<sequence>MTHRWHNLGDLVDRSLDLDTTAIVDLRDDTHPHTYTHADIDRLANGVAATLRARGLPDGAHVAIASLNRAEYLIAYFGIMRAGYVAVPINIKQSREILDYVIDDAGISLAFVDGARRDALAARVPVIDFDDAGPAGFAAQIRPTDFDSVRPADDHVAQMLYTSGSTGKPKGVPLTHAGQLWALGATYVRPENPATERYLLAQPLFHMNGLFMAKRAFSVNGTLVILPSFDVASYVDALERYRITVLTAVPTMFARLVKDPQTLAGRDVSSLKRVMLGSAPMSTALLARIQAAFPQTHIHHGYGTTEAGPSIFGSHPDGIALPPLALGYPLSPDAVKLVDGPDANQGVLCMRNPAVMRGYHRLPEKSAQVLDDGWYYSGDVMRRDANGSYYFVGRADDMFVCAGENIYPVEVEKLLEAHPEVRQASVVPLPDEERAAVPVAFVVRQPGSTLSVDALKQHALANGPAYQHPRRVAFVAELPWAGTNKVDRHALLQQARALEAAQAWSDQRVHAPSLTSLTSSTGVIRS</sequence>
<dbReference type="Proteomes" id="UP000414136">
    <property type="component" value="Unassembled WGS sequence"/>
</dbReference>
<dbReference type="OrthoDB" id="9766486at2"/>
<evidence type="ECO:0000313" key="4">
    <source>
        <dbReference type="Proteomes" id="UP000414136"/>
    </source>
</evidence>
<dbReference type="InterPro" id="IPR000873">
    <property type="entry name" value="AMP-dep_synth/lig_dom"/>
</dbReference>
<feature type="domain" description="AMP-dependent synthetase/ligase" evidence="1">
    <location>
        <begin position="19"/>
        <end position="360"/>
    </location>
</feature>
<dbReference type="Pfam" id="PF13193">
    <property type="entry name" value="AMP-binding_C"/>
    <property type="match status" value="1"/>
</dbReference>
<evidence type="ECO:0000259" key="2">
    <source>
        <dbReference type="Pfam" id="PF13193"/>
    </source>
</evidence>
<dbReference type="Gene3D" id="3.40.50.12780">
    <property type="entry name" value="N-terminal domain of ligase-like"/>
    <property type="match status" value="1"/>
</dbReference>
<gene>
    <name evidence="3" type="ORF">PCA31118_01876</name>
</gene>
<dbReference type="PANTHER" id="PTHR43767:SF1">
    <property type="entry name" value="NONRIBOSOMAL PEPTIDE SYNTHASE PES1 (EUROFUNG)-RELATED"/>
    <property type="match status" value="1"/>
</dbReference>
<dbReference type="AlphaFoldDB" id="A0A5E4ZUN3"/>
<protein>
    <submittedName>
        <fullName evidence="3">AMP-dependent synthetase</fullName>
    </submittedName>
</protein>
<dbReference type="SUPFAM" id="SSF56801">
    <property type="entry name" value="Acetyl-CoA synthetase-like"/>
    <property type="match status" value="1"/>
</dbReference>
<dbReference type="Gene3D" id="3.30.300.30">
    <property type="match status" value="1"/>
</dbReference>
<evidence type="ECO:0000313" key="3">
    <source>
        <dbReference type="EMBL" id="VVE65024.1"/>
    </source>
</evidence>
<dbReference type="Pfam" id="PF00501">
    <property type="entry name" value="AMP-binding"/>
    <property type="match status" value="1"/>
</dbReference>
<dbReference type="PANTHER" id="PTHR43767">
    <property type="entry name" value="LONG-CHAIN-FATTY-ACID--COA LIGASE"/>
    <property type="match status" value="1"/>
</dbReference>
<accession>A0A5E4ZUN3</accession>
<evidence type="ECO:0000259" key="1">
    <source>
        <dbReference type="Pfam" id="PF00501"/>
    </source>
</evidence>
<dbReference type="GO" id="GO:0016878">
    <property type="term" value="F:acid-thiol ligase activity"/>
    <property type="evidence" value="ECO:0007669"/>
    <property type="project" value="UniProtKB-ARBA"/>
</dbReference>
<name>A0A5E4ZUN3_9BURK</name>
<feature type="domain" description="AMP-binding enzyme C-terminal" evidence="2">
    <location>
        <begin position="410"/>
        <end position="482"/>
    </location>
</feature>
<dbReference type="InterPro" id="IPR020845">
    <property type="entry name" value="AMP-binding_CS"/>
</dbReference>
<dbReference type="RefSeq" id="WP_150624930.1">
    <property type="nucleotide sequence ID" value="NZ_CABPSQ010000002.1"/>
</dbReference>
<dbReference type="InterPro" id="IPR045851">
    <property type="entry name" value="AMP-bd_C_sf"/>
</dbReference>
<keyword evidence="4" id="KW-1185">Reference proteome</keyword>
<proteinExistence type="predicted"/>
<dbReference type="PROSITE" id="PS00455">
    <property type="entry name" value="AMP_BINDING"/>
    <property type="match status" value="1"/>
</dbReference>
<organism evidence="3 4">
    <name type="scientific">Pandoraea captiosa</name>
    <dbReference type="NCBI Taxonomy" id="2508302"/>
    <lineage>
        <taxon>Bacteria</taxon>
        <taxon>Pseudomonadati</taxon>
        <taxon>Pseudomonadota</taxon>
        <taxon>Betaproteobacteria</taxon>
        <taxon>Burkholderiales</taxon>
        <taxon>Burkholderiaceae</taxon>
        <taxon>Pandoraea</taxon>
    </lineage>
</organism>
<dbReference type="InterPro" id="IPR025110">
    <property type="entry name" value="AMP-bd_C"/>
</dbReference>
<dbReference type="InterPro" id="IPR050237">
    <property type="entry name" value="ATP-dep_AMP-bd_enzyme"/>
</dbReference>
<dbReference type="InterPro" id="IPR042099">
    <property type="entry name" value="ANL_N_sf"/>
</dbReference>
<dbReference type="EMBL" id="CABPSQ010000002">
    <property type="protein sequence ID" value="VVE65024.1"/>
    <property type="molecule type" value="Genomic_DNA"/>
</dbReference>
<reference evidence="3 4" key="1">
    <citation type="submission" date="2019-08" db="EMBL/GenBank/DDBJ databases">
        <authorList>
            <person name="Peeters C."/>
        </authorList>
    </citation>
    <scope>NUCLEOTIDE SEQUENCE [LARGE SCALE GENOMIC DNA]</scope>
    <source>
        <strain evidence="3 4">LMG 31118</strain>
    </source>
</reference>